<dbReference type="EMBL" id="LGRX02019098">
    <property type="protein sequence ID" value="KAK3258985.1"/>
    <property type="molecule type" value="Genomic_DNA"/>
</dbReference>
<dbReference type="Gene3D" id="1.20.120.310">
    <property type="entry name" value="ERV/ALR sulfhydryl oxidase domain"/>
    <property type="match status" value="1"/>
</dbReference>
<name>A0AAE0FFW7_9CHLO</name>
<keyword evidence="11" id="KW-1185">Reference proteome</keyword>
<protein>
    <recommendedName>
        <fullName evidence="8">Sulfhydryl oxidase</fullName>
        <ecNumber evidence="8">1.8.3.2</ecNumber>
    </recommendedName>
</protein>
<dbReference type="GO" id="GO:0005739">
    <property type="term" value="C:mitochondrion"/>
    <property type="evidence" value="ECO:0007669"/>
    <property type="project" value="TreeGrafter"/>
</dbReference>
<dbReference type="InterPro" id="IPR017905">
    <property type="entry name" value="ERV/ALR_sulphydryl_oxidase"/>
</dbReference>
<organism evidence="10 11">
    <name type="scientific">Cymbomonas tetramitiformis</name>
    <dbReference type="NCBI Taxonomy" id="36881"/>
    <lineage>
        <taxon>Eukaryota</taxon>
        <taxon>Viridiplantae</taxon>
        <taxon>Chlorophyta</taxon>
        <taxon>Pyramimonadophyceae</taxon>
        <taxon>Pyramimonadales</taxon>
        <taxon>Pyramimonadaceae</taxon>
        <taxon>Cymbomonas</taxon>
    </lineage>
</organism>
<feature type="domain" description="ERV/ALR sulfhydryl oxidase" evidence="9">
    <location>
        <begin position="45"/>
        <end position="147"/>
    </location>
</feature>
<evidence type="ECO:0000313" key="11">
    <source>
        <dbReference type="Proteomes" id="UP001190700"/>
    </source>
</evidence>
<gene>
    <name evidence="10" type="ORF">CYMTET_31996</name>
</gene>
<keyword evidence="2 8" id="KW-0285">Flavoprotein</keyword>
<proteinExistence type="predicted"/>
<dbReference type="PANTHER" id="PTHR12645">
    <property type="entry name" value="ALR/ERV"/>
    <property type="match status" value="1"/>
</dbReference>
<keyword evidence="5" id="KW-1015">Disulfide bond</keyword>
<dbReference type="EC" id="1.8.3.2" evidence="8"/>
<dbReference type="SUPFAM" id="SSF69000">
    <property type="entry name" value="FAD-dependent thiol oxidase"/>
    <property type="match status" value="1"/>
</dbReference>
<dbReference type="AlphaFoldDB" id="A0AAE0FFW7"/>
<reference evidence="10 11" key="1">
    <citation type="journal article" date="2015" name="Genome Biol. Evol.">
        <title>Comparative Genomics of a Bacterivorous Green Alga Reveals Evolutionary Causalities and Consequences of Phago-Mixotrophic Mode of Nutrition.</title>
        <authorList>
            <person name="Burns J.A."/>
            <person name="Paasch A."/>
            <person name="Narechania A."/>
            <person name="Kim E."/>
        </authorList>
    </citation>
    <scope>NUCLEOTIDE SEQUENCE [LARGE SCALE GENOMIC DNA]</scope>
    <source>
        <strain evidence="10 11">PLY_AMNH</strain>
    </source>
</reference>
<dbReference type="InterPro" id="IPR036774">
    <property type="entry name" value="ERV/ALR_sulphydryl_oxid_sf"/>
</dbReference>
<dbReference type="GO" id="GO:0016971">
    <property type="term" value="F:flavin-dependent sulfhydryl oxidase activity"/>
    <property type="evidence" value="ECO:0007669"/>
    <property type="project" value="InterPro"/>
</dbReference>
<sequence length="167" mass="18848">MSDVKSDRKGDASCPEPACKSKKNLFASMKIGSKAKAGKVDSMPCPCDREELGRSSWSLLHTIAAYYPVQPSEQQQQHARNLVESMAILYPCEHCAEDFAKTIKQHPPRVESQEKFSVWMCEQHNMVNEKLGKPSLKCQLPLLLKRWRTGHKDCWEDTESASSSLGH</sequence>
<evidence type="ECO:0000256" key="2">
    <source>
        <dbReference type="ARBA" id="ARBA00022630"/>
    </source>
</evidence>
<dbReference type="PANTHER" id="PTHR12645:SF0">
    <property type="entry name" value="FAD-LINKED SULFHYDRYL OXIDASE ALR"/>
    <property type="match status" value="1"/>
</dbReference>
<evidence type="ECO:0000256" key="7">
    <source>
        <dbReference type="ARBA" id="ARBA00054445"/>
    </source>
</evidence>
<accession>A0AAE0FFW7</accession>
<keyword evidence="3 8" id="KW-0274">FAD</keyword>
<dbReference type="FunFam" id="1.20.120.310:FF:000002">
    <property type="entry name" value="Sulfhydryl oxidase"/>
    <property type="match status" value="1"/>
</dbReference>
<dbReference type="PROSITE" id="PS51324">
    <property type="entry name" value="ERV_ALR"/>
    <property type="match status" value="1"/>
</dbReference>
<dbReference type="InterPro" id="IPR039799">
    <property type="entry name" value="ALR/ERV"/>
</dbReference>
<comment type="function">
    <text evidence="7">FAD-dependent sulfhydryl oxidase that catalyzes disulfide bond formation. Oxidizes thioredoxin in vitro. Required for the import and folding of small cysteine-containing proteins in the mitochondrial intermembrane space, and can act independently of the oxidoreductase MIA40. Can oxidize the cytochrome c oxidase assembly protein COX19, a typical substrate of MIA40.</text>
</comment>
<dbReference type="Pfam" id="PF04777">
    <property type="entry name" value="Evr1_Alr"/>
    <property type="match status" value="1"/>
</dbReference>
<dbReference type="GO" id="GO:0050660">
    <property type="term" value="F:flavin adenine dinucleotide binding"/>
    <property type="evidence" value="ECO:0007669"/>
    <property type="project" value="TreeGrafter"/>
</dbReference>
<evidence type="ECO:0000256" key="4">
    <source>
        <dbReference type="ARBA" id="ARBA00023002"/>
    </source>
</evidence>
<comment type="caution">
    <text evidence="10">The sequence shown here is derived from an EMBL/GenBank/DDBJ whole genome shotgun (WGS) entry which is preliminary data.</text>
</comment>
<dbReference type="Proteomes" id="UP001190700">
    <property type="component" value="Unassembled WGS sequence"/>
</dbReference>
<evidence type="ECO:0000256" key="6">
    <source>
        <dbReference type="ARBA" id="ARBA00052964"/>
    </source>
</evidence>
<evidence type="ECO:0000256" key="1">
    <source>
        <dbReference type="ARBA" id="ARBA00001974"/>
    </source>
</evidence>
<evidence type="ECO:0000256" key="8">
    <source>
        <dbReference type="RuleBase" id="RU371123"/>
    </source>
</evidence>
<evidence type="ECO:0000256" key="5">
    <source>
        <dbReference type="ARBA" id="ARBA00023157"/>
    </source>
</evidence>
<evidence type="ECO:0000259" key="9">
    <source>
        <dbReference type="PROSITE" id="PS51324"/>
    </source>
</evidence>
<keyword evidence="4 8" id="KW-0560">Oxidoreductase</keyword>
<evidence type="ECO:0000256" key="3">
    <source>
        <dbReference type="ARBA" id="ARBA00022827"/>
    </source>
</evidence>
<comment type="catalytic activity">
    <reaction evidence="6">
        <text>2 R'C(R)SH + O2 = R'C(R)S-S(R)CR' + H2O2</text>
        <dbReference type="Rhea" id="RHEA:17357"/>
        <dbReference type="ChEBI" id="CHEBI:15379"/>
        <dbReference type="ChEBI" id="CHEBI:16240"/>
        <dbReference type="ChEBI" id="CHEBI:16520"/>
        <dbReference type="ChEBI" id="CHEBI:17412"/>
        <dbReference type="EC" id="1.8.3.2"/>
    </reaction>
    <physiologicalReaction direction="left-to-right" evidence="6">
        <dbReference type="Rhea" id="RHEA:17358"/>
    </physiologicalReaction>
</comment>
<comment type="cofactor">
    <cofactor evidence="1 8">
        <name>FAD</name>
        <dbReference type="ChEBI" id="CHEBI:57692"/>
    </cofactor>
</comment>
<evidence type="ECO:0000313" key="10">
    <source>
        <dbReference type="EMBL" id="KAK3258985.1"/>
    </source>
</evidence>